<keyword evidence="3 10" id="KW-0132">Cell division</keyword>
<dbReference type="RefSeq" id="WP_258568315.1">
    <property type="nucleotide sequence ID" value="NZ_CP092900.1"/>
</dbReference>
<dbReference type="InterPro" id="IPR019987">
    <property type="entry name" value="GTP-bd_ribosome_bio_YsxC"/>
</dbReference>
<evidence type="ECO:0000256" key="4">
    <source>
        <dbReference type="ARBA" id="ARBA00022723"/>
    </source>
</evidence>
<proteinExistence type="inferred from homology"/>
<keyword evidence="7 10" id="KW-0342">GTP-binding</keyword>
<keyword evidence="8 10" id="KW-0717">Septation</keyword>
<dbReference type="InterPro" id="IPR006073">
    <property type="entry name" value="GTP-bd"/>
</dbReference>
<evidence type="ECO:0000256" key="3">
    <source>
        <dbReference type="ARBA" id="ARBA00022618"/>
    </source>
</evidence>
<dbReference type="SUPFAM" id="SSF52540">
    <property type="entry name" value="P-loop containing nucleoside triphosphate hydrolases"/>
    <property type="match status" value="1"/>
</dbReference>
<keyword evidence="13" id="KW-1185">Reference proteome</keyword>
<comment type="similarity">
    <text evidence="2 10">Belongs to the TRAFAC class TrmE-Era-EngA-EngB-Septin-like GTPase superfamily. EngB GTPase family.</text>
</comment>
<dbReference type="NCBIfam" id="TIGR00231">
    <property type="entry name" value="small_GTP"/>
    <property type="match status" value="1"/>
</dbReference>
<reference evidence="12 13" key="1">
    <citation type="journal article" date="2022" name="Nat. Microbiol.">
        <title>The microbiome of a bacterivorous marine choanoflagellate contains a resource-demanding obligate bacterial associate.</title>
        <authorList>
            <person name="Needham D.M."/>
            <person name="Poirier C."/>
            <person name="Bachy C."/>
            <person name="George E.E."/>
            <person name="Wilken S."/>
            <person name="Yung C.C.M."/>
            <person name="Limardo A.J."/>
            <person name="Morando M."/>
            <person name="Sudek L."/>
            <person name="Malmstrom R.R."/>
            <person name="Keeling P.J."/>
            <person name="Santoro A.E."/>
            <person name="Worden A.Z."/>
        </authorList>
    </citation>
    <scope>NUCLEOTIDE SEQUENCE [LARGE SCALE GENOMIC DNA]</scope>
    <source>
        <strain evidence="12 13">Comchoano-1</strain>
    </source>
</reference>
<keyword evidence="5 10" id="KW-0547">Nucleotide-binding</keyword>
<dbReference type="PANTHER" id="PTHR11649:SF13">
    <property type="entry name" value="ENGB-TYPE G DOMAIN-CONTAINING PROTEIN"/>
    <property type="match status" value="1"/>
</dbReference>
<dbReference type="PROSITE" id="PS51706">
    <property type="entry name" value="G_ENGB"/>
    <property type="match status" value="1"/>
</dbReference>
<evidence type="ECO:0000256" key="10">
    <source>
        <dbReference type="HAMAP-Rule" id="MF_00321"/>
    </source>
</evidence>
<comment type="cofactor">
    <cofactor evidence="1">
        <name>Mg(2+)</name>
        <dbReference type="ChEBI" id="CHEBI:18420"/>
    </cofactor>
</comment>
<evidence type="ECO:0000256" key="5">
    <source>
        <dbReference type="ARBA" id="ARBA00022741"/>
    </source>
</evidence>
<keyword evidence="4" id="KW-0479">Metal-binding</keyword>
<gene>
    <name evidence="12" type="primary">yihA</name>
    <name evidence="10" type="synonym">engB</name>
    <name evidence="12" type="ORF">MMH89_04785</name>
</gene>
<evidence type="ECO:0000256" key="9">
    <source>
        <dbReference type="ARBA" id="ARBA00023306"/>
    </source>
</evidence>
<dbReference type="EMBL" id="CP092900">
    <property type="protein sequence ID" value="UTC24531.1"/>
    <property type="molecule type" value="Genomic_DNA"/>
</dbReference>
<dbReference type="CDD" id="cd01876">
    <property type="entry name" value="YihA_EngB"/>
    <property type="match status" value="1"/>
</dbReference>
<accession>A0ABY5DJR3</accession>
<dbReference type="HAMAP" id="MF_00321">
    <property type="entry name" value="GTPase_EngB"/>
    <property type="match status" value="1"/>
</dbReference>
<dbReference type="PANTHER" id="PTHR11649">
    <property type="entry name" value="MSS1/TRME-RELATED GTP-BINDING PROTEIN"/>
    <property type="match status" value="1"/>
</dbReference>
<dbReference type="Pfam" id="PF01926">
    <property type="entry name" value="MMR_HSR1"/>
    <property type="match status" value="1"/>
</dbReference>
<evidence type="ECO:0000313" key="12">
    <source>
        <dbReference type="EMBL" id="UTC24531.1"/>
    </source>
</evidence>
<evidence type="ECO:0000256" key="2">
    <source>
        <dbReference type="ARBA" id="ARBA00009638"/>
    </source>
</evidence>
<evidence type="ECO:0000313" key="13">
    <source>
        <dbReference type="Proteomes" id="UP001055955"/>
    </source>
</evidence>
<evidence type="ECO:0000256" key="7">
    <source>
        <dbReference type="ARBA" id="ARBA00023134"/>
    </source>
</evidence>
<evidence type="ECO:0000256" key="8">
    <source>
        <dbReference type="ARBA" id="ARBA00023210"/>
    </source>
</evidence>
<evidence type="ECO:0000259" key="11">
    <source>
        <dbReference type="PROSITE" id="PS51706"/>
    </source>
</evidence>
<dbReference type="InterPro" id="IPR030393">
    <property type="entry name" value="G_ENGB_dom"/>
</dbReference>
<dbReference type="InterPro" id="IPR005225">
    <property type="entry name" value="Small_GTP-bd"/>
</dbReference>
<sequence length="200" mass="22407">MKPLQLSFSKSAALYEQLPPDKGNEVVIIGYSNVGKSSLINKICNHKGMAKTSRTPGRTQLLNVFEHDENSRLIDAPGYGFARVSAATRANWKAQLANYLSERQCLKGIIIVIDIRRGLREIDQMVINWSNQNDLPILLVLNKSDKISRAQQAKQALAIKQGTEHCTDRSIITSSCLKSTGMPLIIDQLQQWLTQHKKHT</sequence>
<dbReference type="NCBIfam" id="TIGR03598">
    <property type="entry name" value="GTPase_YsxC"/>
    <property type="match status" value="1"/>
</dbReference>
<evidence type="ECO:0000256" key="6">
    <source>
        <dbReference type="ARBA" id="ARBA00022842"/>
    </source>
</evidence>
<dbReference type="Proteomes" id="UP001055955">
    <property type="component" value="Chromosome"/>
</dbReference>
<comment type="function">
    <text evidence="10">Necessary for normal cell division and for the maintenance of normal septation.</text>
</comment>
<dbReference type="Gene3D" id="3.40.50.300">
    <property type="entry name" value="P-loop containing nucleotide triphosphate hydrolases"/>
    <property type="match status" value="1"/>
</dbReference>
<evidence type="ECO:0000256" key="1">
    <source>
        <dbReference type="ARBA" id="ARBA00001946"/>
    </source>
</evidence>
<protein>
    <recommendedName>
        <fullName evidence="10">Probable GTP-binding protein EngB</fullName>
    </recommendedName>
</protein>
<name>A0ABY5DJR3_9GAMM</name>
<keyword evidence="6" id="KW-0460">Magnesium</keyword>
<organism evidence="12 13">
    <name type="scientific">Candidatus Comchoanobacter bicostacola</name>
    <dbReference type="NCBI Taxonomy" id="2919598"/>
    <lineage>
        <taxon>Bacteria</taxon>
        <taxon>Pseudomonadati</taxon>
        <taxon>Pseudomonadota</taxon>
        <taxon>Gammaproteobacteria</taxon>
        <taxon>Candidatus Comchoanobacterales</taxon>
        <taxon>Candidatus Comchoanobacteraceae</taxon>
        <taxon>Candidatus Comchoanobacter</taxon>
    </lineage>
</organism>
<keyword evidence="9 10" id="KW-0131">Cell cycle</keyword>
<dbReference type="InterPro" id="IPR027417">
    <property type="entry name" value="P-loop_NTPase"/>
</dbReference>
<feature type="domain" description="EngB-type G" evidence="11">
    <location>
        <begin position="22"/>
        <end position="195"/>
    </location>
</feature>